<dbReference type="RefSeq" id="WP_079701685.1">
    <property type="nucleotide sequence ID" value="NZ_FUYR01000001.1"/>
</dbReference>
<evidence type="ECO:0000256" key="1">
    <source>
        <dbReference type="SAM" id="Phobius"/>
    </source>
</evidence>
<proteinExistence type="predicted"/>
<accession>A0A1T5B0F6</accession>
<reference evidence="3" key="1">
    <citation type="submission" date="2017-02" db="EMBL/GenBank/DDBJ databases">
        <authorList>
            <person name="Varghese N."/>
            <person name="Submissions S."/>
        </authorList>
    </citation>
    <scope>NUCLEOTIDE SEQUENCE [LARGE SCALE GENOMIC DNA]</scope>
    <source>
        <strain evidence="3">DSM 22385</strain>
    </source>
</reference>
<name>A0A1T5B0F6_9SPHI</name>
<keyword evidence="1" id="KW-0472">Membrane</keyword>
<dbReference type="EMBL" id="FUYR01000001">
    <property type="protein sequence ID" value="SKB40722.1"/>
    <property type="molecule type" value="Genomic_DNA"/>
</dbReference>
<protein>
    <submittedName>
        <fullName evidence="2">Uncharacterized protein</fullName>
    </submittedName>
</protein>
<feature type="transmembrane region" description="Helical" evidence="1">
    <location>
        <begin position="299"/>
        <end position="317"/>
    </location>
</feature>
<dbReference type="OrthoDB" id="1493232at2"/>
<sequence length="418" mass="48145">MASKDTIKQKRDEAVRLVEDILRITQVAEENVVKSRELLKENLATYNAGKESNQNLTRLIGTTNRTIEKFRKDRDSVTRILKQVNEFHDKKYLPIFNQITDKSTGLSSVVKFATSSKTEILNLQEAAKKQYGEVRDYAIELRRKSKELNAIDVGLRKLSESLTTNQGKVDSSQKNILAVEKEVTKTVEKIESLQSKSHEREKRIAGLLISSEAALQDISKYRAEGTTLLADIREIYGLAAETGMSGDFDRGRANFKLLLNKWESRIFITSLVLLIFIVAMFVLQLWAYKWDLENHTFDVNFYIRFLITSPIIFYLYFCSTQYSQTRALYDKYTFKTTLAMSIKHHLELLANHDKFNTPERTNQILEFILEGFQKIYSEPYSADDYRVKLKLAKLQFEMEKRVTDTISKAVTAATSSVS</sequence>
<gene>
    <name evidence="2" type="ORF">SAMN05661099_1178</name>
</gene>
<keyword evidence="3" id="KW-1185">Reference proteome</keyword>
<dbReference type="AlphaFoldDB" id="A0A1T5B0F6"/>
<dbReference type="STRING" id="572036.SAMN05661099_1178"/>
<keyword evidence="1" id="KW-1133">Transmembrane helix</keyword>
<keyword evidence="1" id="KW-0812">Transmembrane</keyword>
<dbReference type="Proteomes" id="UP000189981">
    <property type="component" value="Unassembled WGS sequence"/>
</dbReference>
<organism evidence="2 3">
    <name type="scientific">Daejeonella lutea</name>
    <dbReference type="NCBI Taxonomy" id="572036"/>
    <lineage>
        <taxon>Bacteria</taxon>
        <taxon>Pseudomonadati</taxon>
        <taxon>Bacteroidota</taxon>
        <taxon>Sphingobacteriia</taxon>
        <taxon>Sphingobacteriales</taxon>
        <taxon>Sphingobacteriaceae</taxon>
        <taxon>Daejeonella</taxon>
    </lineage>
</organism>
<evidence type="ECO:0000313" key="2">
    <source>
        <dbReference type="EMBL" id="SKB40722.1"/>
    </source>
</evidence>
<feature type="transmembrane region" description="Helical" evidence="1">
    <location>
        <begin position="266"/>
        <end position="287"/>
    </location>
</feature>
<evidence type="ECO:0000313" key="3">
    <source>
        <dbReference type="Proteomes" id="UP000189981"/>
    </source>
</evidence>